<evidence type="ECO:0000259" key="12">
    <source>
        <dbReference type="SMART" id="SM00999"/>
    </source>
</evidence>
<keyword evidence="4" id="KW-1032">Host cell membrane</keyword>
<evidence type="ECO:0000313" key="13">
    <source>
        <dbReference type="EMBL" id="PQJ60673.1"/>
    </source>
</evidence>
<comment type="similarity">
    <text evidence="3">Belongs to the aerolysin family.</text>
</comment>
<comment type="caution">
    <text evidence="13">The sequence shown here is derived from an EMBL/GenBank/DDBJ whole genome shotgun (WGS) entry which is preliminary data.</text>
</comment>
<evidence type="ECO:0000256" key="1">
    <source>
        <dbReference type="ARBA" id="ARBA00004165"/>
    </source>
</evidence>
<keyword evidence="8" id="KW-1043">Host membrane</keyword>
<keyword evidence="14" id="KW-1185">Reference proteome</keyword>
<dbReference type="EMBL" id="MSCI01000002">
    <property type="protein sequence ID" value="PQJ60673.1"/>
    <property type="molecule type" value="Genomic_DNA"/>
</dbReference>
<dbReference type="InterPro" id="IPR037015">
    <property type="entry name" value="APT_N_sf"/>
</dbReference>
<evidence type="ECO:0000256" key="6">
    <source>
        <dbReference type="ARBA" id="ARBA00022656"/>
    </source>
</evidence>
<evidence type="ECO:0000256" key="3">
    <source>
        <dbReference type="ARBA" id="ARBA00009831"/>
    </source>
</evidence>
<dbReference type="Pfam" id="PF01117">
    <property type="entry name" value="Aerolysin"/>
    <property type="match status" value="1"/>
</dbReference>
<dbReference type="GO" id="GO:0090729">
    <property type="term" value="F:toxin activity"/>
    <property type="evidence" value="ECO:0007669"/>
    <property type="project" value="UniProtKB-KW"/>
</dbReference>
<protein>
    <submittedName>
        <fullName evidence="13">Aerolysin</fullName>
    </submittedName>
</protein>
<evidence type="ECO:0000256" key="8">
    <source>
        <dbReference type="ARBA" id="ARBA00022870"/>
    </source>
</evidence>
<dbReference type="SUPFAM" id="SSF56973">
    <property type="entry name" value="Aerolisin/ETX pore-forming domain"/>
    <property type="match status" value="1"/>
</dbReference>
<evidence type="ECO:0000256" key="7">
    <source>
        <dbReference type="ARBA" id="ARBA00022729"/>
    </source>
</evidence>
<evidence type="ECO:0000256" key="10">
    <source>
        <dbReference type="ARBA" id="ARBA00023136"/>
    </source>
</evidence>
<sequence>MFNVSKTVLISAAISLTPHSVNAKIYSDQVVLDKLGEDSCRHDYRPLNYSEAQEHKAALVSRMNIWDIIGLQDDWVIMGSGYHGLIKHGQPNDKTWCYPNKPEAGLPYYEAHAIQENSNLEVQRALVNDNANFVRPLAYLANNLGYAWVGGDNGRYVGQDMGINQVHSGWEIKGNSNGSCSGDRCNEKTTIKVDNFSYTLDTQGFSYGTVKETDQELINTLSAYAINETDEPKQVIVDLHFLQSTQWNKTNRFDLADVVTLDEDFHWPQAGKTDVRVVLEKGQHFADINSGQRSEASELQAILTVPARSVLPFRVEFLRSTISYPYRIKANMSYDVNFTGFLRYSGNALVSHPTNRPTVSHTFTMGTNSEEQANIRYQWDHRYIPGEMKWWDWSWAINEYGLSSMQYAAGASVRPFYSYVSGQFNAESQYSGMIDIGAEHSVDSFDIVNILTNHKTYYAGDITVVTDFDPEALNRLGYHDAQLMITPIQH</sequence>
<dbReference type="Proteomes" id="UP000238707">
    <property type="component" value="Unassembled WGS sequence"/>
</dbReference>
<dbReference type="InterPro" id="IPR016187">
    <property type="entry name" value="CTDL_fold"/>
</dbReference>
<name>A0A2S7VES1_9VIBR</name>
<keyword evidence="10" id="KW-0472">Membrane</keyword>
<dbReference type="Gene3D" id="2.170.15.10">
    <property type="entry name" value="Proaerolysin, chain A, domain 3"/>
    <property type="match status" value="1"/>
</dbReference>
<organism evidence="13 14">
    <name type="scientific">Vibrio chagasii</name>
    <dbReference type="NCBI Taxonomy" id="170679"/>
    <lineage>
        <taxon>Bacteria</taxon>
        <taxon>Pseudomonadati</taxon>
        <taxon>Pseudomonadota</taxon>
        <taxon>Gammaproteobacteria</taxon>
        <taxon>Vibrionales</taxon>
        <taxon>Vibrionaceae</taxon>
        <taxon>Vibrio</taxon>
    </lineage>
</organism>
<accession>A0A2S7VES1</accession>
<keyword evidence="7" id="KW-0732">Signal</keyword>
<proteinExistence type="inferred from homology"/>
<dbReference type="InterPro" id="IPR005830">
    <property type="entry name" value="Aerolysn"/>
</dbReference>
<dbReference type="GO" id="GO:0020002">
    <property type="term" value="C:host cell plasma membrane"/>
    <property type="evidence" value="ECO:0007669"/>
    <property type="project" value="UniProtKB-SubCell"/>
</dbReference>
<keyword evidence="9" id="KW-0843">Virulence</keyword>
<evidence type="ECO:0000256" key="4">
    <source>
        <dbReference type="ARBA" id="ARBA00022511"/>
    </source>
</evidence>
<keyword evidence="6" id="KW-0800">Toxin</keyword>
<keyword evidence="11" id="KW-1015">Disulfide bond</keyword>
<dbReference type="InterPro" id="IPR055267">
    <property type="entry name" value="Aerolysin-like_C"/>
</dbReference>
<dbReference type="InterPro" id="IPR005138">
    <property type="entry name" value="APT_dom"/>
</dbReference>
<dbReference type="RefSeq" id="WP_105025082.1">
    <property type="nucleotide sequence ID" value="NZ_MSCI01000002.1"/>
</dbReference>
<keyword evidence="5" id="KW-0964">Secreted</keyword>
<dbReference type="GO" id="GO:0005576">
    <property type="term" value="C:extracellular region"/>
    <property type="evidence" value="ECO:0007669"/>
    <property type="project" value="UniProtKB-SubCell"/>
</dbReference>
<evidence type="ECO:0000313" key="14">
    <source>
        <dbReference type="Proteomes" id="UP000238707"/>
    </source>
</evidence>
<evidence type="ECO:0000256" key="11">
    <source>
        <dbReference type="ARBA" id="ARBA00023157"/>
    </source>
</evidence>
<dbReference type="AlphaFoldDB" id="A0A2S7VES1"/>
<evidence type="ECO:0000256" key="5">
    <source>
        <dbReference type="ARBA" id="ARBA00022525"/>
    </source>
</evidence>
<dbReference type="Gene3D" id="3.30.412.10">
    <property type="entry name" value="Proaerolysin, chain A, domain 2"/>
    <property type="match status" value="1"/>
</dbReference>
<evidence type="ECO:0000256" key="2">
    <source>
        <dbReference type="ARBA" id="ARBA00004613"/>
    </source>
</evidence>
<dbReference type="Pfam" id="PF03440">
    <property type="entry name" value="APT"/>
    <property type="match status" value="1"/>
</dbReference>
<feature type="domain" description="Aerolysin-like C-terminal" evidence="12">
    <location>
        <begin position="117"/>
        <end position="475"/>
    </location>
</feature>
<dbReference type="PRINTS" id="PR00754">
    <property type="entry name" value="AEROLYSIN"/>
</dbReference>
<dbReference type="Gene3D" id="3.10.40.10">
    <property type="entry name" value="Aerolysin/Pertussis toxin (APT), N-terminal domain"/>
    <property type="match status" value="1"/>
</dbReference>
<comment type="subcellular location">
    <subcellularLocation>
        <location evidence="1">Host cell membrane</location>
    </subcellularLocation>
    <subcellularLocation>
        <location evidence="2">Secreted</location>
    </subcellularLocation>
</comment>
<dbReference type="SMART" id="SM00999">
    <property type="entry name" value="Aerolysin"/>
    <property type="match status" value="1"/>
</dbReference>
<gene>
    <name evidence="13" type="ORF">BTO10_15120</name>
</gene>
<dbReference type="SUPFAM" id="SSF56436">
    <property type="entry name" value="C-type lectin-like"/>
    <property type="match status" value="1"/>
</dbReference>
<evidence type="ECO:0000256" key="9">
    <source>
        <dbReference type="ARBA" id="ARBA00023026"/>
    </source>
</evidence>
<reference evidence="13 14" key="1">
    <citation type="submission" date="2016-12" db="EMBL/GenBank/DDBJ databases">
        <title>Diversity of luminous bacteria.</title>
        <authorList>
            <person name="Yoshizawa S."/>
            <person name="Kogure K."/>
        </authorList>
    </citation>
    <scope>NUCLEOTIDE SEQUENCE [LARGE SCALE GENOMIC DNA]</scope>
    <source>
        <strain evidence="13 14">LC2-408</strain>
    </source>
</reference>